<dbReference type="OMA" id="YEFKWER"/>
<dbReference type="GO" id="GO:0006420">
    <property type="term" value="P:arginyl-tRNA aminoacylation"/>
    <property type="evidence" value="ECO:0007669"/>
    <property type="project" value="InterPro"/>
</dbReference>
<evidence type="ECO:0000256" key="1">
    <source>
        <dbReference type="ARBA" id="ARBA00005594"/>
    </source>
</evidence>
<comment type="function">
    <text evidence="11">Catalyzes the attachment of arginine to tRNA(Arg) in a two-step reaction: arginine is first activated by ATP to form Arg-AMP and then transferred to the acceptor end of tRNA(Arg).</text>
</comment>
<protein>
    <recommendedName>
        <fullName evidence="9">Probable arginine--tRNA ligase, mitochondrial</fullName>
        <ecNumber evidence="2">6.1.1.19</ecNumber>
    </recommendedName>
    <alternativeName>
        <fullName evidence="8">Arginyl-tRNA synthetase</fullName>
    </alternativeName>
</protein>
<dbReference type="Proteomes" id="UP000009046">
    <property type="component" value="Unassembled WGS sequence"/>
</dbReference>
<dbReference type="NCBIfam" id="TIGR00456">
    <property type="entry name" value="argS"/>
    <property type="match status" value="1"/>
</dbReference>
<evidence type="ECO:0000256" key="12">
    <source>
        <dbReference type="RuleBase" id="RU363038"/>
    </source>
</evidence>
<keyword evidence="5 12" id="KW-0067">ATP-binding</keyword>
<dbReference type="EMBL" id="DS235824">
    <property type="protein sequence ID" value="EEB17899.1"/>
    <property type="molecule type" value="Genomic_DNA"/>
</dbReference>
<dbReference type="InterPro" id="IPR009080">
    <property type="entry name" value="tRNAsynth_Ia_anticodon-bd"/>
</dbReference>
<dbReference type="Gene3D" id="3.40.50.620">
    <property type="entry name" value="HUPs"/>
    <property type="match status" value="1"/>
</dbReference>
<evidence type="ECO:0000259" key="13">
    <source>
        <dbReference type="SMART" id="SM00836"/>
    </source>
</evidence>
<reference evidence="14" key="2">
    <citation type="submission" date="2007-04" db="EMBL/GenBank/DDBJ databases">
        <title>The genome of the human body louse.</title>
        <authorList>
            <consortium name="The Human Body Louse Genome Consortium"/>
            <person name="Kirkness E."/>
            <person name="Walenz B."/>
            <person name="Hass B."/>
            <person name="Bruggner R."/>
            <person name="Strausberg R."/>
        </authorList>
    </citation>
    <scope>NUCLEOTIDE SEQUENCE</scope>
    <source>
        <strain evidence="14">USDA</strain>
    </source>
</reference>
<dbReference type="InterPro" id="IPR001278">
    <property type="entry name" value="Arg-tRNA-ligase"/>
</dbReference>
<evidence type="ECO:0000256" key="8">
    <source>
        <dbReference type="ARBA" id="ARBA00033033"/>
    </source>
</evidence>
<dbReference type="GeneID" id="8235875"/>
<dbReference type="EMBL" id="AAZO01005954">
    <property type="status" value="NOT_ANNOTATED_CDS"/>
    <property type="molecule type" value="Genomic_DNA"/>
</dbReference>
<dbReference type="KEGG" id="phu:Phum_PHUM492280"/>
<dbReference type="RefSeq" id="XP_002430637.1">
    <property type="nucleotide sequence ID" value="XM_002430592.1"/>
</dbReference>
<evidence type="ECO:0000313" key="16">
    <source>
        <dbReference type="Proteomes" id="UP000009046"/>
    </source>
</evidence>
<accession>E0VWZ3</accession>
<keyword evidence="6 12" id="KW-0648">Protein biosynthesis</keyword>
<evidence type="ECO:0000256" key="3">
    <source>
        <dbReference type="ARBA" id="ARBA00022598"/>
    </source>
</evidence>
<dbReference type="VEuPathDB" id="VectorBase:PHUM492280"/>
<comment type="similarity">
    <text evidence="1 12">Belongs to the class-I aminoacyl-tRNA synthetase family.</text>
</comment>
<evidence type="ECO:0000256" key="5">
    <source>
        <dbReference type="ARBA" id="ARBA00022840"/>
    </source>
</evidence>
<evidence type="ECO:0000313" key="15">
    <source>
        <dbReference type="EnsemblMetazoa" id="PHUM492280-PA"/>
    </source>
</evidence>
<dbReference type="FunCoup" id="E0VWZ3">
    <property type="interactions" value="1485"/>
</dbReference>
<dbReference type="Pfam" id="PF00750">
    <property type="entry name" value="tRNA-synt_1d"/>
    <property type="match status" value="1"/>
</dbReference>
<keyword evidence="16" id="KW-1185">Reference proteome</keyword>
<dbReference type="InterPro" id="IPR014729">
    <property type="entry name" value="Rossmann-like_a/b/a_fold"/>
</dbReference>
<feature type="domain" description="DALR anticodon binding" evidence="13">
    <location>
        <begin position="454"/>
        <end position="569"/>
    </location>
</feature>
<dbReference type="InParanoid" id="E0VWZ3"/>
<name>E0VWZ3_PEDHC</name>
<dbReference type="HOGENOM" id="CLU_006406_6_2_1"/>
<reference evidence="14" key="1">
    <citation type="submission" date="2007-04" db="EMBL/GenBank/DDBJ databases">
        <title>Annotation of Pediculus humanus corporis strain USDA.</title>
        <authorList>
            <person name="Kirkness E."/>
            <person name="Hannick L."/>
            <person name="Hass B."/>
            <person name="Bruggner R."/>
            <person name="Lawson D."/>
            <person name="Bidwell S."/>
            <person name="Joardar V."/>
            <person name="Caler E."/>
            <person name="Walenz B."/>
            <person name="Inman J."/>
            <person name="Schobel S."/>
            <person name="Galinsky K."/>
            <person name="Amedeo P."/>
            <person name="Strausberg R."/>
        </authorList>
    </citation>
    <scope>NUCLEOTIDE SEQUENCE</scope>
    <source>
        <strain evidence="14">USDA</strain>
    </source>
</reference>
<dbReference type="OrthoDB" id="68056at2759"/>
<keyword evidence="7 12" id="KW-0030">Aminoacyl-tRNA synthetase</keyword>
<evidence type="ECO:0000256" key="10">
    <source>
        <dbReference type="ARBA" id="ARBA00049339"/>
    </source>
</evidence>
<dbReference type="GO" id="GO:0004814">
    <property type="term" value="F:arginine-tRNA ligase activity"/>
    <property type="evidence" value="ECO:0007669"/>
    <property type="project" value="UniProtKB-EC"/>
</dbReference>
<dbReference type="PRINTS" id="PR01038">
    <property type="entry name" value="TRNASYNTHARG"/>
</dbReference>
<gene>
    <name evidence="15" type="primary">8235875</name>
    <name evidence="14" type="ORF">Phum_PHUM492280</name>
</gene>
<evidence type="ECO:0000256" key="6">
    <source>
        <dbReference type="ARBA" id="ARBA00022917"/>
    </source>
</evidence>
<dbReference type="PANTHER" id="PTHR11956">
    <property type="entry name" value="ARGINYL-TRNA SYNTHETASE"/>
    <property type="match status" value="1"/>
</dbReference>
<dbReference type="SMART" id="SM00836">
    <property type="entry name" value="DALR_1"/>
    <property type="match status" value="1"/>
</dbReference>
<keyword evidence="4 12" id="KW-0547">Nucleotide-binding</keyword>
<dbReference type="SUPFAM" id="SSF47323">
    <property type="entry name" value="Anticodon-binding domain of a subclass of class I aminoacyl-tRNA synthetases"/>
    <property type="match status" value="1"/>
</dbReference>
<dbReference type="GO" id="GO:0005524">
    <property type="term" value="F:ATP binding"/>
    <property type="evidence" value="ECO:0007669"/>
    <property type="project" value="UniProtKB-KW"/>
</dbReference>
<dbReference type="Pfam" id="PF05746">
    <property type="entry name" value="DALR_1"/>
    <property type="match status" value="1"/>
</dbReference>
<evidence type="ECO:0000256" key="4">
    <source>
        <dbReference type="ARBA" id="ARBA00022741"/>
    </source>
</evidence>
<dbReference type="EnsemblMetazoa" id="PHUM492280-RA">
    <property type="protein sequence ID" value="PHUM492280-PA"/>
    <property type="gene ID" value="PHUM492280"/>
</dbReference>
<dbReference type="InterPro" id="IPR008909">
    <property type="entry name" value="DALR_anticod-bd"/>
</dbReference>
<sequence>MASKIKLNIAKTVFNVFRPQWVNTSFETIFKYFSKVEYDPQAGVYWVLNLPNDDANKLHPDLLKNVKKELVENIGGVDETHVNEGKDEYKFNIKLDTRQFVKDVLESDPISLNFEPIGKKVIVEYSSPNIAKPFHVGHLRSTIIGNSIANIKKKLGNNVFKLNYLGDWGTQFGIIQLGVEHENYTIDDIKKDPINLLFKAYVKGNQLSKLDQDAYEKAKKNFYLLERQDEKLIQLWDKYRMWTLEELNATYKRLGVEFDSFSWESDYRRSHADNVLKLLEEKGILSTDEFQKKVAVIDDKVIPLIKSDNTTLYICRDLMAVLDRISTHNFDEMYYVVDNGQAEHFTNLFKLCEKLEISKNKILRQIKFGKINGMKTRKGNVIFLKDVIDEARERVLAKQQSTKTTKTSADDRETADVLGVSAVIINDLKRSRTKDYAAKWEDMLQMTSDTGVFLQYCHCRLCNLSLECGKTMASYCDPQALKEIEAINLIKQIANYESILIKSNETLQPKELVSYLFALCRATNGALKNLNVKSSDDHTGSQRLLLFEKTRSVLEDGMKLLGLKPLRKM</sequence>
<reference evidence="15" key="3">
    <citation type="submission" date="2021-02" db="UniProtKB">
        <authorList>
            <consortium name="EnsemblMetazoa"/>
        </authorList>
    </citation>
    <scope>IDENTIFICATION</scope>
    <source>
        <strain evidence="15">USDA</strain>
    </source>
</reference>
<dbReference type="PROSITE" id="PS00178">
    <property type="entry name" value="AA_TRNA_LIGASE_I"/>
    <property type="match status" value="1"/>
</dbReference>
<dbReference type="PANTHER" id="PTHR11956:SF11">
    <property type="entry name" value="ARGININE--TRNA LIGASE, MITOCHONDRIAL-RELATED"/>
    <property type="match status" value="1"/>
</dbReference>
<dbReference type="InterPro" id="IPR035684">
    <property type="entry name" value="ArgRS_core"/>
</dbReference>
<dbReference type="eggNOG" id="KOG1195">
    <property type="taxonomic scope" value="Eukaryota"/>
</dbReference>
<dbReference type="CTD" id="8235875"/>
<dbReference type="FunFam" id="1.10.730.10:FF:000006">
    <property type="entry name" value="Arginyl-tRNA synthetase 2, mitochondrial"/>
    <property type="match status" value="1"/>
</dbReference>
<evidence type="ECO:0000313" key="14">
    <source>
        <dbReference type="EMBL" id="EEB17899.1"/>
    </source>
</evidence>
<comment type="catalytic activity">
    <reaction evidence="10">
        <text>tRNA(Arg) + L-arginine + ATP = L-arginyl-tRNA(Arg) + AMP + diphosphate</text>
        <dbReference type="Rhea" id="RHEA:20301"/>
        <dbReference type="Rhea" id="RHEA-COMP:9658"/>
        <dbReference type="Rhea" id="RHEA-COMP:9673"/>
        <dbReference type="ChEBI" id="CHEBI:30616"/>
        <dbReference type="ChEBI" id="CHEBI:32682"/>
        <dbReference type="ChEBI" id="CHEBI:33019"/>
        <dbReference type="ChEBI" id="CHEBI:78442"/>
        <dbReference type="ChEBI" id="CHEBI:78513"/>
        <dbReference type="ChEBI" id="CHEBI:456215"/>
        <dbReference type="EC" id="6.1.1.19"/>
    </reaction>
</comment>
<dbReference type="EC" id="6.1.1.19" evidence="2"/>
<dbReference type="STRING" id="121224.E0VWZ3"/>
<dbReference type="AlphaFoldDB" id="E0VWZ3"/>
<dbReference type="SUPFAM" id="SSF52374">
    <property type="entry name" value="Nucleotidylyl transferase"/>
    <property type="match status" value="1"/>
</dbReference>
<evidence type="ECO:0000256" key="7">
    <source>
        <dbReference type="ARBA" id="ARBA00023146"/>
    </source>
</evidence>
<evidence type="ECO:0000256" key="9">
    <source>
        <dbReference type="ARBA" id="ARBA00039495"/>
    </source>
</evidence>
<dbReference type="Gene3D" id="1.10.730.10">
    <property type="entry name" value="Isoleucyl-tRNA Synthetase, Domain 1"/>
    <property type="match status" value="1"/>
</dbReference>
<dbReference type="FunFam" id="3.40.50.620:FF:000058">
    <property type="entry name" value="Mitochondrial arginyl-tRNA synthetase"/>
    <property type="match status" value="1"/>
</dbReference>
<dbReference type="InterPro" id="IPR001412">
    <property type="entry name" value="aa-tRNA-synth_I_CS"/>
</dbReference>
<evidence type="ECO:0000256" key="11">
    <source>
        <dbReference type="ARBA" id="ARBA00049595"/>
    </source>
</evidence>
<dbReference type="GO" id="GO:0005739">
    <property type="term" value="C:mitochondrion"/>
    <property type="evidence" value="ECO:0007669"/>
    <property type="project" value="TreeGrafter"/>
</dbReference>
<keyword evidence="3 12" id="KW-0436">Ligase</keyword>
<evidence type="ECO:0000256" key="2">
    <source>
        <dbReference type="ARBA" id="ARBA00012837"/>
    </source>
</evidence>
<proteinExistence type="inferred from homology"/>
<organism>
    <name type="scientific">Pediculus humanus subsp. corporis</name>
    <name type="common">Body louse</name>
    <dbReference type="NCBI Taxonomy" id="121224"/>
    <lineage>
        <taxon>Eukaryota</taxon>
        <taxon>Metazoa</taxon>
        <taxon>Ecdysozoa</taxon>
        <taxon>Arthropoda</taxon>
        <taxon>Hexapoda</taxon>
        <taxon>Insecta</taxon>
        <taxon>Pterygota</taxon>
        <taxon>Neoptera</taxon>
        <taxon>Paraneoptera</taxon>
        <taxon>Psocodea</taxon>
        <taxon>Troctomorpha</taxon>
        <taxon>Phthiraptera</taxon>
        <taxon>Anoplura</taxon>
        <taxon>Pediculidae</taxon>
        <taxon>Pediculus</taxon>
    </lineage>
</organism>
<dbReference type="GO" id="GO:0032543">
    <property type="term" value="P:mitochondrial translation"/>
    <property type="evidence" value="ECO:0007669"/>
    <property type="project" value="TreeGrafter"/>
</dbReference>